<feature type="chain" id="PRO_5038023807" evidence="1">
    <location>
        <begin position="21"/>
        <end position="83"/>
    </location>
</feature>
<keyword evidence="2" id="KW-1185">Reference proteome</keyword>
<name>A0A914QTE6_9BILA</name>
<organism evidence="2 3">
    <name type="scientific">Panagrolaimus davidi</name>
    <dbReference type="NCBI Taxonomy" id="227884"/>
    <lineage>
        <taxon>Eukaryota</taxon>
        <taxon>Metazoa</taxon>
        <taxon>Ecdysozoa</taxon>
        <taxon>Nematoda</taxon>
        <taxon>Chromadorea</taxon>
        <taxon>Rhabditida</taxon>
        <taxon>Tylenchina</taxon>
        <taxon>Panagrolaimomorpha</taxon>
        <taxon>Panagrolaimoidea</taxon>
        <taxon>Panagrolaimidae</taxon>
        <taxon>Panagrolaimus</taxon>
    </lineage>
</organism>
<accession>A0A914QTE6</accession>
<reference evidence="3" key="1">
    <citation type="submission" date="2022-11" db="UniProtKB">
        <authorList>
            <consortium name="WormBaseParasite"/>
        </authorList>
    </citation>
    <scope>IDENTIFICATION</scope>
</reference>
<dbReference type="AlphaFoldDB" id="A0A914QTE6"/>
<evidence type="ECO:0000313" key="2">
    <source>
        <dbReference type="Proteomes" id="UP000887578"/>
    </source>
</evidence>
<proteinExistence type="predicted"/>
<evidence type="ECO:0000313" key="3">
    <source>
        <dbReference type="WBParaSite" id="PDA_v2.g4945.t1"/>
    </source>
</evidence>
<dbReference type="Proteomes" id="UP000887578">
    <property type="component" value="Unplaced"/>
</dbReference>
<keyword evidence="1" id="KW-0732">Signal</keyword>
<protein>
    <submittedName>
        <fullName evidence="3">Beta-defensin</fullName>
    </submittedName>
</protein>
<evidence type="ECO:0000256" key="1">
    <source>
        <dbReference type="SAM" id="SignalP"/>
    </source>
</evidence>
<sequence length="83" mass="9734">MFKVSNFLFVCILSFAMIEAKLDWWGVDVMWYICVRIFEGYANQWCHTAYLNYTQCHATALYCCTDDSIVCSKSKLEYCCMPP</sequence>
<dbReference type="WBParaSite" id="PDA_v2.g4945.t1">
    <property type="protein sequence ID" value="PDA_v2.g4945.t1"/>
    <property type="gene ID" value="PDA_v2.g4945"/>
</dbReference>
<feature type="signal peptide" evidence="1">
    <location>
        <begin position="1"/>
        <end position="20"/>
    </location>
</feature>